<proteinExistence type="predicted"/>
<dbReference type="PANTHER" id="PTHR31649:SF1">
    <property type="entry name" value="FARNESOIC ACID O-METHYL TRANSFERASE DOMAIN-CONTAINING PROTEIN"/>
    <property type="match status" value="1"/>
</dbReference>
<dbReference type="InterPro" id="IPR006616">
    <property type="entry name" value="DM9_repeat"/>
</dbReference>
<dbReference type="Proteomes" id="UP000054248">
    <property type="component" value="Unassembled WGS sequence"/>
</dbReference>
<accession>A0A0C3PQ04</accession>
<reference evidence="1 2" key="1">
    <citation type="submission" date="2014-04" db="EMBL/GenBank/DDBJ databases">
        <authorList>
            <consortium name="DOE Joint Genome Institute"/>
            <person name="Kuo A."/>
            <person name="Girlanda M."/>
            <person name="Perotto S."/>
            <person name="Kohler A."/>
            <person name="Nagy L.G."/>
            <person name="Floudas D."/>
            <person name="Copeland A."/>
            <person name="Barry K.W."/>
            <person name="Cichocki N."/>
            <person name="Veneault-Fourrey C."/>
            <person name="LaButti K."/>
            <person name="Lindquist E.A."/>
            <person name="Lipzen A."/>
            <person name="Lundell T."/>
            <person name="Morin E."/>
            <person name="Murat C."/>
            <person name="Sun H."/>
            <person name="Tunlid A."/>
            <person name="Henrissat B."/>
            <person name="Grigoriev I.V."/>
            <person name="Hibbett D.S."/>
            <person name="Martin F."/>
            <person name="Nordberg H.P."/>
            <person name="Cantor M.N."/>
            <person name="Hua S.X."/>
        </authorList>
    </citation>
    <scope>NUCLEOTIDE SEQUENCE [LARGE SCALE GENOMIC DNA]</scope>
    <source>
        <strain evidence="1 2">MUT 4182</strain>
    </source>
</reference>
<dbReference type="Pfam" id="PF11901">
    <property type="entry name" value="DM9"/>
    <property type="match status" value="1"/>
</dbReference>
<dbReference type="AlphaFoldDB" id="A0A0C3PQ04"/>
<keyword evidence="2" id="KW-1185">Reference proteome</keyword>
<dbReference type="HOGENOM" id="CLU_058678_0_0_1"/>
<reference evidence="2" key="2">
    <citation type="submission" date="2015-01" db="EMBL/GenBank/DDBJ databases">
        <title>Evolutionary Origins and Diversification of the Mycorrhizal Mutualists.</title>
        <authorList>
            <consortium name="DOE Joint Genome Institute"/>
            <consortium name="Mycorrhizal Genomics Consortium"/>
            <person name="Kohler A."/>
            <person name="Kuo A."/>
            <person name="Nagy L.G."/>
            <person name="Floudas D."/>
            <person name="Copeland A."/>
            <person name="Barry K.W."/>
            <person name="Cichocki N."/>
            <person name="Veneault-Fourrey C."/>
            <person name="LaButti K."/>
            <person name="Lindquist E.A."/>
            <person name="Lipzen A."/>
            <person name="Lundell T."/>
            <person name="Morin E."/>
            <person name="Murat C."/>
            <person name="Riley R."/>
            <person name="Ohm R."/>
            <person name="Sun H."/>
            <person name="Tunlid A."/>
            <person name="Henrissat B."/>
            <person name="Grigoriev I.V."/>
            <person name="Hibbett D.S."/>
            <person name="Martin F."/>
        </authorList>
    </citation>
    <scope>NUCLEOTIDE SEQUENCE [LARGE SCALE GENOMIC DNA]</scope>
    <source>
        <strain evidence="2">MUT 4182</strain>
    </source>
</reference>
<protein>
    <submittedName>
        <fullName evidence="1">Uncharacterized protein</fullName>
    </submittedName>
</protein>
<organism evidence="1 2">
    <name type="scientific">Tulasnella calospora MUT 4182</name>
    <dbReference type="NCBI Taxonomy" id="1051891"/>
    <lineage>
        <taxon>Eukaryota</taxon>
        <taxon>Fungi</taxon>
        <taxon>Dikarya</taxon>
        <taxon>Basidiomycota</taxon>
        <taxon>Agaricomycotina</taxon>
        <taxon>Agaricomycetes</taxon>
        <taxon>Cantharellales</taxon>
        <taxon>Tulasnellaceae</taxon>
        <taxon>Tulasnella</taxon>
    </lineage>
</organism>
<evidence type="ECO:0000313" key="2">
    <source>
        <dbReference type="Proteomes" id="UP000054248"/>
    </source>
</evidence>
<dbReference type="STRING" id="1051891.A0A0C3PQ04"/>
<name>A0A0C3PQ04_9AGAM</name>
<gene>
    <name evidence="1" type="ORF">M407DRAFT_33745</name>
</gene>
<sequence length="386" mass="43938">MDSEPGDIIFSGNGGLTCHQFIRAVRERAIEAGHQRNDEWMADYASIRFEGEALKWFESLNDETQISWKLLRRSILSHYEEPAYEESLPTNSAKGQGSVFTFTGKDKNECQEFVREIRLRASAEERNDDLEWMIGLASPCFAGDALGWHASLPIDVQTNWRRLERAILIDYPFPPAATVFPARIRVEDWPTNVAPSPSIQSIRNREDWLQQATERRRMYEEVTDKSTPCWLLVQTERDIPSNALATGFERSGELLYSARVWYNDFGLVVGKCGKHLSGAALPLHRKEITGISPFEVLVGDPSYFRWAAVPYQGKNRSPIQHCSFFAVDAGVEMFRPHRAAFICQVEHEGGLHPGKAHSYSDWVQIGYDKKEAGYRTHVARVLAWAD</sequence>
<evidence type="ECO:0000313" key="1">
    <source>
        <dbReference type="EMBL" id="KIO16600.1"/>
    </source>
</evidence>
<dbReference type="EMBL" id="KN823521">
    <property type="protein sequence ID" value="KIO16600.1"/>
    <property type="molecule type" value="Genomic_DNA"/>
</dbReference>
<dbReference type="OrthoDB" id="2142040at2759"/>
<dbReference type="PANTHER" id="PTHR31649">
    <property type="entry name" value="AGAP009604-PA"/>
    <property type="match status" value="1"/>
</dbReference>